<accession>A0A318L113</accession>
<dbReference type="SMART" id="SM00086">
    <property type="entry name" value="PAC"/>
    <property type="match status" value="2"/>
</dbReference>
<dbReference type="SMART" id="SM00283">
    <property type="entry name" value="MA"/>
    <property type="match status" value="1"/>
</dbReference>
<dbReference type="GO" id="GO:0016020">
    <property type="term" value="C:membrane"/>
    <property type="evidence" value="ECO:0007669"/>
    <property type="project" value="InterPro"/>
</dbReference>
<dbReference type="InterPro" id="IPR013655">
    <property type="entry name" value="PAS_fold_3"/>
</dbReference>
<keyword evidence="7" id="KW-1185">Reference proteome</keyword>
<feature type="domain" description="PAC" evidence="5">
    <location>
        <begin position="171"/>
        <end position="223"/>
    </location>
</feature>
<organism evidence="6 7">
    <name type="scientific">Rivihabitans pingtungensis</name>
    <dbReference type="NCBI Taxonomy" id="1054498"/>
    <lineage>
        <taxon>Bacteria</taxon>
        <taxon>Pseudomonadati</taxon>
        <taxon>Pseudomonadota</taxon>
        <taxon>Betaproteobacteria</taxon>
        <taxon>Neisseriales</taxon>
        <taxon>Aquaspirillaceae</taxon>
        <taxon>Rivihabitans</taxon>
    </lineage>
</organism>
<dbReference type="EMBL" id="QJKI01000008">
    <property type="protein sequence ID" value="PXX79223.1"/>
    <property type="molecule type" value="Genomic_DNA"/>
</dbReference>
<dbReference type="SUPFAM" id="SSF55785">
    <property type="entry name" value="PYP-like sensor domain (PAS domain)"/>
    <property type="match status" value="2"/>
</dbReference>
<evidence type="ECO:0000256" key="2">
    <source>
        <dbReference type="PROSITE-ProRule" id="PRU00284"/>
    </source>
</evidence>
<dbReference type="InterPro" id="IPR004089">
    <property type="entry name" value="MCPsignal_dom"/>
</dbReference>
<proteinExistence type="predicted"/>
<dbReference type="NCBIfam" id="TIGR00229">
    <property type="entry name" value="sensory_box"/>
    <property type="match status" value="1"/>
</dbReference>
<dbReference type="PROSITE" id="PS50113">
    <property type="entry name" value="PAC"/>
    <property type="match status" value="2"/>
</dbReference>
<feature type="domain" description="PAC" evidence="5">
    <location>
        <begin position="310"/>
        <end position="362"/>
    </location>
</feature>
<evidence type="ECO:0000256" key="3">
    <source>
        <dbReference type="SAM" id="Coils"/>
    </source>
</evidence>
<gene>
    <name evidence="6" type="ORF">DFR34_108116</name>
</gene>
<dbReference type="PROSITE" id="PS50111">
    <property type="entry name" value="CHEMOTAXIS_TRANSDUC_2"/>
    <property type="match status" value="1"/>
</dbReference>
<dbReference type="InterPro" id="IPR000700">
    <property type="entry name" value="PAS-assoc_C"/>
</dbReference>
<dbReference type="AlphaFoldDB" id="A0A318L113"/>
<keyword evidence="3" id="KW-0175">Coiled coil</keyword>
<evidence type="ECO:0000256" key="1">
    <source>
        <dbReference type="ARBA" id="ARBA00023224"/>
    </source>
</evidence>
<dbReference type="PANTHER" id="PTHR32089:SF112">
    <property type="entry name" value="LYSOZYME-LIKE PROTEIN-RELATED"/>
    <property type="match status" value="1"/>
</dbReference>
<evidence type="ECO:0000313" key="6">
    <source>
        <dbReference type="EMBL" id="PXX79223.1"/>
    </source>
</evidence>
<dbReference type="InterPro" id="IPR001610">
    <property type="entry name" value="PAC"/>
</dbReference>
<feature type="domain" description="Methyl-accepting transducer" evidence="4">
    <location>
        <begin position="367"/>
        <end position="443"/>
    </location>
</feature>
<dbReference type="Proteomes" id="UP000247555">
    <property type="component" value="Unassembled WGS sequence"/>
</dbReference>
<dbReference type="Gene3D" id="1.10.287.950">
    <property type="entry name" value="Methyl-accepting chemotaxis protein"/>
    <property type="match status" value="1"/>
</dbReference>
<dbReference type="PANTHER" id="PTHR32089">
    <property type="entry name" value="METHYL-ACCEPTING CHEMOTAXIS PROTEIN MCPB"/>
    <property type="match status" value="1"/>
</dbReference>
<name>A0A318L113_9NEIS</name>
<feature type="coiled-coil region" evidence="3">
    <location>
        <begin position="40"/>
        <end position="81"/>
    </location>
</feature>
<protein>
    <submittedName>
        <fullName evidence="6">Methyl-accepting chemotaxis sensory transducer with Pas/Pac sensor</fullName>
    </submittedName>
</protein>
<reference evidence="6 7" key="1">
    <citation type="submission" date="2018-05" db="EMBL/GenBank/DDBJ databases">
        <title>Genomic Encyclopedia of Type Strains, Phase IV (KMG-IV): sequencing the most valuable type-strain genomes for metagenomic binning, comparative biology and taxonomic classification.</title>
        <authorList>
            <person name="Goeker M."/>
        </authorList>
    </citation>
    <scope>NUCLEOTIDE SEQUENCE [LARGE SCALE GENOMIC DNA]</scope>
    <source>
        <strain evidence="6 7">DSM 29661</strain>
    </source>
</reference>
<dbReference type="InterPro" id="IPR000014">
    <property type="entry name" value="PAS"/>
</dbReference>
<dbReference type="GO" id="GO:0007165">
    <property type="term" value="P:signal transduction"/>
    <property type="evidence" value="ECO:0007669"/>
    <property type="project" value="UniProtKB-KW"/>
</dbReference>
<dbReference type="Pfam" id="PF08447">
    <property type="entry name" value="PAS_3"/>
    <property type="match status" value="2"/>
</dbReference>
<dbReference type="OrthoDB" id="9807021at2"/>
<dbReference type="Gene3D" id="3.30.450.20">
    <property type="entry name" value="PAS domain"/>
    <property type="match status" value="2"/>
</dbReference>
<dbReference type="SUPFAM" id="SSF58104">
    <property type="entry name" value="Methyl-accepting chemotaxis protein (MCP) signaling domain"/>
    <property type="match status" value="1"/>
</dbReference>
<dbReference type="CDD" id="cd00130">
    <property type="entry name" value="PAS"/>
    <property type="match status" value="2"/>
</dbReference>
<dbReference type="RefSeq" id="WP_110390671.1">
    <property type="nucleotide sequence ID" value="NZ_QJKI01000008.1"/>
</dbReference>
<sequence length="443" mass="49854">MNWLSTHPRFLAELGQTLHHADPQRASWPQARHPAQQQLLDGLQRHLAASQAREAALQAQLDAQSAELAALRAQHTALQHEQHTLQVRFSLVNQAASEGLWDMTVEAGDPVNPANEFWWSNQFRALLGFHDERDFPNVLGSWANRLHPEDKDRVLAAFAAHLNDRSGRTPYDIDYRLQLKNGSYRWFCARGATQRDAQGVPLRVAGSLADIDDQRRQQDVLRVTLERFDMARGMLSEGLWDMEVIAGDPVNPKNPFWWSDQFRALLGFSDERDFPNVLDSWASRLHPEDKDRTIQAFAAHLNDTSGRTPYHIEYRLQMKNGAYRWFRAQGATRRDAQGVPLRVVGALTDITAEREAEAGQTFNAQKERLETSLREIGAIVNTISEIAKQTNLLALNAAIEAARAGEQGRGFAVVADEVRKLAERTEVATGDIYRMVGKEAATA</sequence>
<comment type="caution">
    <text evidence="6">The sequence shown here is derived from an EMBL/GenBank/DDBJ whole genome shotgun (WGS) entry which is preliminary data.</text>
</comment>
<evidence type="ECO:0000313" key="7">
    <source>
        <dbReference type="Proteomes" id="UP000247555"/>
    </source>
</evidence>
<dbReference type="InterPro" id="IPR035965">
    <property type="entry name" value="PAS-like_dom_sf"/>
</dbReference>
<dbReference type="Pfam" id="PF00015">
    <property type="entry name" value="MCPsignal"/>
    <property type="match status" value="1"/>
</dbReference>
<evidence type="ECO:0000259" key="4">
    <source>
        <dbReference type="PROSITE" id="PS50111"/>
    </source>
</evidence>
<evidence type="ECO:0000259" key="5">
    <source>
        <dbReference type="PROSITE" id="PS50113"/>
    </source>
</evidence>
<keyword evidence="1 2" id="KW-0807">Transducer</keyword>